<dbReference type="InterPro" id="IPR008576">
    <property type="entry name" value="MeTrfase_NTM1"/>
</dbReference>
<keyword evidence="2" id="KW-0489">Methyltransferase</keyword>
<evidence type="ECO:0000256" key="2">
    <source>
        <dbReference type="ARBA" id="ARBA00022603"/>
    </source>
</evidence>
<evidence type="ECO:0000256" key="4">
    <source>
        <dbReference type="ARBA" id="ARBA00022691"/>
    </source>
</evidence>
<organism evidence="12 13">
    <name type="scientific">Brettanomyces naardenensis</name>
    <name type="common">Yeast</name>
    <dbReference type="NCBI Taxonomy" id="13370"/>
    <lineage>
        <taxon>Eukaryota</taxon>
        <taxon>Fungi</taxon>
        <taxon>Dikarya</taxon>
        <taxon>Ascomycota</taxon>
        <taxon>Saccharomycotina</taxon>
        <taxon>Pichiomycetes</taxon>
        <taxon>Pichiales</taxon>
        <taxon>Pichiaceae</taxon>
        <taxon>Brettanomyces</taxon>
    </lineage>
</organism>
<evidence type="ECO:0000313" key="12">
    <source>
        <dbReference type="EMBL" id="VEU23561.1"/>
    </source>
</evidence>
<dbReference type="Proteomes" id="UP000290900">
    <property type="component" value="Unassembled WGS sequence"/>
</dbReference>
<evidence type="ECO:0000256" key="3">
    <source>
        <dbReference type="ARBA" id="ARBA00022679"/>
    </source>
</evidence>
<comment type="catalytic activity">
    <reaction evidence="10">
        <text>N-terminal L-alanyl-L-prolyl-L-lysyl-[protein] + 3 S-adenosyl-L-methionine = N-terminal N,N,N-trimethyl-L-alanyl-L-prolyl-L-lysyl-[protein] + 3 S-adenosyl-L-homocysteine + 3 H(+)</text>
        <dbReference type="Rhea" id="RHEA:54712"/>
        <dbReference type="Rhea" id="RHEA-COMP:13785"/>
        <dbReference type="Rhea" id="RHEA-COMP:13971"/>
        <dbReference type="ChEBI" id="CHEBI:15378"/>
        <dbReference type="ChEBI" id="CHEBI:57856"/>
        <dbReference type="ChEBI" id="CHEBI:59789"/>
        <dbReference type="ChEBI" id="CHEBI:138057"/>
        <dbReference type="ChEBI" id="CHEBI:138315"/>
        <dbReference type="EC" id="2.1.1.244"/>
    </reaction>
</comment>
<reference evidence="12 13" key="1">
    <citation type="submission" date="2018-12" db="EMBL/GenBank/DDBJ databases">
        <authorList>
            <person name="Tiukova I."/>
            <person name="Dainat J."/>
        </authorList>
    </citation>
    <scope>NUCLEOTIDE SEQUENCE [LARGE SCALE GENOMIC DNA]</scope>
</reference>
<dbReference type="Gene3D" id="3.40.50.150">
    <property type="entry name" value="Vaccinia Virus protein VP39"/>
    <property type="match status" value="1"/>
</dbReference>
<proteinExistence type="inferred from homology"/>
<gene>
    <name evidence="12" type="ORF">BRENAR_LOCUS4291</name>
</gene>
<evidence type="ECO:0000256" key="11">
    <source>
        <dbReference type="PIRSR" id="PIRSR016958-1"/>
    </source>
</evidence>
<dbReference type="AlphaFoldDB" id="A0A448YRM2"/>
<dbReference type="STRING" id="13370.A0A448YRM2"/>
<evidence type="ECO:0000256" key="7">
    <source>
        <dbReference type="ARBA" id="ARBA00043129"/>
    </source>
</evidence>
<feature type="binding site" evidence="11">
    <location>
        <position position="166"/>
    </location>
    <ligand>
        <name>S-adenosyl-L-methionine</name>
        <dbReference type="ChEBI" id="CHEBI:59789"/>
    </ligand>
</feature>
<dbReference type="InterPro" id="IPR029063">
    <property type="entry name" value="SAM-dependent_MTases_sf"/>
</dbReference>
<dbReference type="CDD" id="cd02440">
    <property type="entry name" value="AdoMet_MTases"/>
    <property type="match status" value="1"/>
</dbReference>
<dbReference type="SUPFAM" id="SSF53335">
    <property type="entry name" value="S-adenosyl-L-methionine-dependent methyltransferases"/>
    <property type="match status" value="1"/>
</dbReference>
<evidence type="ECO:0000256" key="8">
    <source>
        <dbReference type="ARBA" id="ARBA00047306"/>
    </source>
</evidence>
<dbReference type="EMBL" id="CAACVR010000045">
    <property type="protein sequence ID" value="VEU23561.1"/>
    <property type="molecule type" value="Genomic_DNA"/>
</dbReference>
<evidence type="ECO:0000256" key="10">
    <source>
        <dbReference type="ARBA" id="ARBA00048167"/>
    </source>
</evidence>
<comment type="similarity">
    <text evidence="1">Belongs to the methyltransferase superfamily. NTM1 family.</text>
</comment>
<dbReference type="GO" id="GO:0005737">
    <property type="term" value="C:cytoplasm"/>
    <property type="evidence" value="ECO:0007669"/>
    <property type="project" value="TreeGrafter"/>
</dbReference>
<protein>
    <recommendedName>
        <fullName evidence="6">Alpha N-terminal protein methyltransferase 1</fullName>
        <ecNumber evidence="5">2.1.1.244</ecNumber>
    </recommendedName>
    <alternativeName>
        <fullName evidence="7">X-Pro-Lys N-terminal protein methyltransferase 1</fullName>
    </alternativeName>
</protein>
<feature type="binding site" evidence="11">
    <location>
        <position position="97"/>
    </location>
    <ligand>
        <name>S-adenosyl-L-methionine</name>
        <dbReference type="ChEBI" id="CHEBI:59789"/>
    </ligand>
</feature>
<dbReference type="GO" id="GO:0071885">
    <property type="term" value="F:N-terminal protein N-methyltransferase activity"/>
    <property type="evidence" value="ECO:0007669"/>
    <property type="project" value="UniProtKB-EC"/>
</dbReference>
<dbReference type="PIRSF" id="PIRSF016958">
    <property type="entry name" value="DUF858_MeTrfase_lik"/>
    <property type="match status" value="1"/>
</dbReference>
<evidence type="ECO:0000256" key="5">
    <source>
        <dbReference type="ARBA" id="ARBA00039112"/>
    </source>
</evidence>
<dbReference type="InParanoid" id="A0A448YRM2"/>
<keyword evidence="13" id="KW-1185">Reference proteome</keyword>
<keyword evidence="4 11" id="KW-0949">S-adenosyl-L-methionine</keyword>
<dbReference type="OrthoDB" id="1298661at2759"/>
<comment type="catalytic activity">
    <reaction evidence="8">
        <text>N-terminal L-seryl-L-prolyl-L-lysyl-[protein] + 3 S-adenosyl-L-methionine = N-terminal N,N,N-trimethyl-L-seryl-L-prolyl-L-lysyl-[protein] + 3 S-adenosyl-L-homocysteine + 3 H(+)</text>
        <dbReference type="Rhea" id="RHEA:54724"/>
        <dbReference type="Rhea" id="RHEA-COMP:13789"/>
        <dbReference type="Rhea" id="RHEA-COMP:13973"/>
        <dbReference type="ChEBI" id="CHEBI:15378"/>
        <dbReference type="ChEBI" id="CHEBI:57856"/>
        <dbReference type="ChEBI" id="CHEBI:59789"/>
        <dbReference type="ChEBI" id="CHEBI:138061"/>
        <dbReference type="ChEBI" id="CHEBI:138317"/>
        <dbReference type="EC" id="2.1.1.244"/>
    </reaction>
</comment>
<name>A0A448YRM2_BRENA</name>
<comment type="catalytic activity">
    <reaction evidence="9">
        <text>N-terminal L-prolyl-L-prolyl-L-lysyl-[protein] + 2 S-adenosyl-L-methionine = N-terminal N,N-dimethyl-L-prolyl-L-prolyl-L-lysyl-[protein] + 2 S-adenosyl-L-homocysteine + 2 H(+)</text>
        <dbReference type="Rhea" id="RHEA:54736"/>
        <dbReference type="Rhea" id="RHEA-COMP:13787"/>
        <dbReference type="Rhea" id="RHEA-COMP:13974"/>
        <dbReference type="ChEBI" id="CHEBI:15378"/>
        <dbReference type="ChEBI" id="CHEBI:57856"/>
        <dbReference type="ChEBI" id="CHEBI:59789"/>
        <dbReference type="ChEBI" id="CHEBI:138059"/>
        <dbReference type="ChEBI" id="CHEBI:138318"/>
        <dbReference type="EC" id="2.1.1.244"/>
    </reaction>
</comment>
<dbReference type="Pfam" id="PF05891">
    <property type="entry name" value="Methyltransf_PK"/>
    <property type="match status" value="1"/>
</dbReference>
<evidence type="ECO:0000256" key="9">
    <source>
        <dbReference type="ARBA" id="ARBA00047885"/>
    </source>
</evidence>
<dbReference type="GO" id="GO:0032259">
    <property type="term" value="P:methylation"/>
    <property type="evidence" value="ECO:0007669"/>
    <property type="project" value="UniProtKB-KW"/>
</dbReference>
<accession>A0A448YRM2</accession>
<sequence length="268" mass="30317">MGYHTYQHSPQACVIEGMSSPSSSSSSAKNPDGLICYEDAIKYWTSVEPSVNGVLGGYGESTSVPKADIVGSLTFVRRLRNRFSNEPGKIKYGLDLGAGIGRVTKNFMHTVCDKVDLLEPVKPFVEKMKIELQPLMKQGKIGEILEISMQDWVPEEPGRYYLIWCQWCCGQLPDADFLKWMDNCRLALQKGGMMVVKENNATGTENNDIYDPVDSSKTRTDANFRALFRKAGWKILSTTRQRGMPPELYPIRMYALQPMEEEEEVEYE</sequence>
<dbReference type="EC" id="2.1.1.244" evidence="5"/>
<dbReference type="PANTHER" id="PTHR12753:SF0">
    <property type="entry name" value="ALPHA N-TERMINAL PROTEIN METHYLTRANSFERASE 1"/>
    <property type="match status" value="1"/>
</dbReference>
<feature type="binding site" evidence="11">
    <location>
        <position position="102"/>
    </location>
    <ligand>
        <name>S-adenosyl-L-methionine</name>
        <dbReference type="ChEBI" id="CHEBI:59789"/>
    </ligand>
</feature>
<evidence type="ECO:0000256" key="6">
    <source>
        <dbReference type="ARBA" id="ARBA00039449"/>
    </source>
</evidence>
<keyword evidence="3" id="KW-0808">Transferase</keyword>
<evidence type="ECO:0000256" key="1">
    <source>
        <dbReference type="ARBA" id="ARBA00009059"/>
    </source>
</evidence>
<dbReference type="FunCoup" id="A0A448YRM2">
    <property type="interactions" value="470"/>
</dbReference>
<feature type="binding site" evidence="11">
    <location>
        <begin position="149"/>
        <end position="150"/>
    </location>
    <ligand>
        <name>S-adenosyl-L-methionine</name>
        <dbReference type="ChEBI" id="CHEBI:59789"/>
    </ligand>
</feature>
<evidence type="ECO:0000313" key="13">
    <source>
        <dbReference type="Proteomes" id="UP000290900"/>
    </source>
</evidence>
<dbReference type="PANTHER" id="PTHR12753">
    <property type="entry name" value="AD-003 - RELATED"/>
    <property type="match status" value="1"/>
</dbReference>